<dbReference type="Proteomes" id="UP001044222">
    <property type="component" value="Chromosome 19"/>
</dbReference>
<organism evidence="2 3">
    <name type="scientific">Anguilla anguilla</name>
    <name type="common">European freshwater eel</name>
    <name type="synonym">Muraena anguilla</name>
    <dbReference type="NCBI Taxonomy" id="7936"/>
    <lineage>
        <taxon>Eukaryota</taxon>
        <taxon>Metazoa</taxon>
        <taxon>Chordata</taxon>
        <taxon>Craniata</taxon>
        <taxon>Vertebrata</taxon>
        <taxon>Euteleostomi</taxon>
        <taxon>Actinopterygii</taxon>
        <taxon>Neopterygii</taxon>
        <taxon>Teleostei</taxon>
        <taxon>Anguilliformes</taxon>
        <taxon>Anguillidae</taxon>
        <taxon>Anguilla</taxon>
    </lineage>
</organism>
<protein>
    <submittedName>
        <fullName evidence="2">Uncharacterized protein</fullName>
    </submittedName>
</protein>
<comment type="caution">
    <text evidence="2">The sequence shown here is derived from an EMBL/GenBank/DDBJ whole genome shotgun (WGS) entry which is preliminary data.</text>
</comment>
<keyword evidence="1" id="KW-1133">Transmembrane helix</keyword>
<gene>
    <name evidence="2" type="ORF">ANANG_G00308470</name>
</gene>
<reference evidence="2" key="1">
    <citation type="submission" date="2021-01" db="EMBL/GenBank/DDBJ databases">
        <title>A chromosome-scale assembly of European eel, Anguilla anguilla.</title>
        <authorList>
            <person name="Henkel C."/>
            <person name="Jong-Raadsen S.A."/>
            <person name="Dufour S."/>
            <person name="Weltzien F.-A."/>
            <person name="Palstra A.P."/>
            <person name="Pelster B."/>
            <person name="Spaink H.P."/>
            <person name="Van Den Thillart G.E."/>
            <person name="Jansen H."/>
            <person name="Zahm M."/>
            <person name="Klopp C."/>
            <person name="Cedric C."/>
            <person name="Louis A."/>
            <person name="Berthelot C."/>
            <person name="Parey E."/>
            <person name="Roest Crollius H."/>
            <person name="Montfort J."/>
            <person name="Robinson-Rechavi M."/>
            <person name="Bucao C."/>
            <person name="Bouchez O."/>
            <person name="Gislard M."/>
            <person name="Lluch J."/>
            <person name="Milhes M."/>
            <person name="Lampietro C."/>
            <person name="Lopez Roques C."/>
            <person name="Donnadieu C."/>
            <person name="Braasch I."/>
            <person name="Desvignes T."/>
            <person name="Postlethwait J."/>
            <person name="Bobe J."/>
            <person name="Guiguen Y."/>
            <person name="Dirks R."/>
        </authorList>
    </citation>
    <scope>NUCLEOTIDE SEQUENCE</scope>
    <source>
        <strain evidence="2">Tag_6206</strain>
        <tissue evidence="2">Liver</tissue>
    </source>
</reference>
<evidence type="ECO:0000313" key="2">
    <source>
        <dbReference type="EMBL" id="KAG5830269.1"/>
    </source>
</evidence>
<dbReference type="AlphaFoldDB" id="A0A9D3LHZ0"/>
<accession>A0A9D3LHZ0</accession>
<feature type="transmembrane region" description="Helical" evidence="1">
    <location>
        <begin position="26"/>
        <end position="47"/>
    </location>
</feature>
<keyword evidence="3" id="KW-1185">Reference proteome</keyword>
<evidence type="ECO:0000256" key="1">
    <source>
        <dbReference type="SAM" id="Phobius"/>
    </source>
</evidence>
<keyword evidence="1" id="KW-0812">Transmembrane</keyword>
<keyword evidence="1" id="KW-0472">Membrane</keyword>
<name>A0A9D3LHZ0_ANGAN</name>
<sequence length="95" mass="11318">MECDLQRPLNATGLQHLLNYVQGLRILLLSLSAFWVISNLTILEQFLHLHERIQYRRIFRKTIKAFWATQTQVALKQFQLFSLLQLHQSAQERLK</sequence>
<dbReference type="EMBL" id="JAFIRN010000019">
    <property type="protein sequence ID" value="KAG5830269.1"/>
    <property type="molecule type" value="Genomic_DNA"/>
</dbReference>
<proteinExistence type="predicted"/>
<evidence type="ECO:0000313" key="3">
    <source>
        <dbReference type="Proteomes" id="UP001044222"/>
    </source>
</evidence>